<comment type="similarity">
    <text evidence="1">Belongs to the short-chain dehydrogenases/reductases (SDR) family.</text>
</comment>
<dbReference type="PANTHER" id="PTHR43008:SF13">
    <property type="entry name" value="L-XYLULOSE REDUCTASE-RELATED"/>
    <property type="match status" value="1"/>
</dbReference>
<dbReference type="SUPFAM" id="SSF51735">
    <property type="entry name" value="NAD(P)-binding Rossmann-fold domains"/>
    <property type="match status" value="1"/>
</dbReference>
<protein>
    <submittedName>
        <fullName evidence="5">Uncharacterized protein</fullName>
    </submittedName>
</protein>
<evidence type="ECO:0000256" key="1">
    <source>
        <dbReference type="ARBA" id="ARBA00006484"/>
    </source>
</evidence>
<dbReference type="Gene3D" id="3.40.50.720">
    <property type="entry name" value="NAD(P)-binding Rossmann-like Domain"/>
    <property type="match status" value="1"/>
</dbReference>
<name>A0ABR4H2P5_9EURO</name>
<accession>A0ABR4H2P5</accession>
<keyword evidence="6" id="KW-1185">Reference proteome</keyword>
<evidence type="ECO:0000256" key="3">
    <source>
        <dbReference type="ARBA" id="ARBA00023002"/>
    </source>
</evidence>
<evidence type="ECO:0000313" key="5">
    <source>
        <dbReference type="EMBL" id="KAL2809723.1"/>
    </source>
</evidence>
<dbReference type="Pfam" id="PF13561">
    <property type="entry name" value="adh_short_C2"/>
    <property type="match status" value="1"/>
</dbReference>
<evidence type="ECO:0000313" key="6">
    <source>
        <dbReference type="Proteomes" id="UP001610334"/>
    </source>
</evidence>
<organism evidence="5 6">
    <name type="scientific">Aspergillus granulosus</name>
    <dbReference type="NCBI Taxonomy" id="176169"/>
    <lineage>
        <taxon>Eukaryota</taxon>
        <taxon>Fungi</taxon>
        <taxon>Dikarya</taxon>
        <taxon>Ascomycota</taxon>
        <taxon>Pezizomycotina</taxon>
        <taxon>Eurotiomycetes</taxon>
        <taxon>Eurotiomycetidae</taxon>
        <taxon>Eurotiales</taxon>
        <taxon>Aspergillaceae</taxon>
        <taxon>Aspergillus</taxon>
        <taxon>Aspergillus subgen. Nidulantes</taxon>
    </lineage>
</organism>
<dbReference type="InterPro" id="IPR036291">
    <property type="entry name" value="NAD(P)-bd_dom_sf"/>
</dbReference>
<evidence type="ECO:0000256" key="2">
    <source>
        <dbReference type="ARBA" id="ARBA00022857"/>
    </source>
</evidence>
<dbReference type="Proteomes" id="UP001610334">
    <property type="component" value="Unassembled WGS sequence"/>
</dbReference>
<feature type="region of interest" description="Disordered" evidence="4">
    <location>
        <begin position="1"/>
        <end position="24"/>
    </location>
</feature>
<dbReference type="PANTHER" id="PTHR43008">
    <property type="entry name" value="BENZIL REDUCTASE"/>
    <property type="match status" value="1"/>
</dbReference>
<comment type="caution">
    <text evidence="5">The sequence shown here is derived from an EMBL/GenBank/DDBJ whole genome shotgun (WGS) entry which is preliminary data.</text>
</comment>
<reference evidence="5 6" key="1">
    <citation type="submission" date="2024-07" db="EMBL/GenBank/DDBJ databases">
        <title>Section-level genome sequencing and comparative genomics of Aspergillus sections Usti and Cavernicolus.</title>
        <authorList>
            <consortium name="Lawrence Berkeley National Laboratory"/>
            <person name="Nybo J.L."/>
            <person name="Vesth T.C."/>
            <person name="Theobald S."/>
            <person name="Frisvad J.C."/>
            <person name="Larsen T.O."/>
            <person name="Kjaerboelling I."/>
            <person name="Rothschild-Mancinelli K."/>
            <person name="Lyhne E.K."/>
            <person name="Kogle M.E."/>
            <person name="Barry K."/>
            <person name="Clum A."/>
            <person name="Na H."/>
            <person name="Ledsgaard L."/>
            <person name="Lin J."/>
            <person name="Lipzen A."/>
            <person name="Kuo A."/>
            <person name="Riley R."/>
            <person name="Mondo S."/>
            <person name="Labutti K."/>
            <person name="Haridas S."/>
            <person name="Pangalinan J."/>
            <person name="Salamov A.A."/>
            <person name="Simmons B.A."/>
            <person name="Magnuson J.K."/>
            <person name="Chen J."/>
            <person name="Drula E."/>
            <person name="Henrissat B."/>
            <person name="Wiebenga A."/>
            <person name="Lubbers R.J."/>
            <person name="Gomes A.C."/>
            <person name="Makela M.R."/>
            <person name="Stajich J."/>
            <person name="Grigoriev I.V."/>
            <person name="Mortensen U.H."/>
            <person name="De Vries R.P."/>
            <person name="Baker S.E."/>
            <person name="Andersen M.R."/>
        </authorList>
    </citation>
    <scope>NUCLEOTIDE SEQUENCE [LARGE SCALE GENOMIC DNA]</scope>
    <source>
        <strain evidence="5 6">CBS 588.65</strain>
    </source>
</reference>
<dbReference type="InterPro" id="IPR002347">
    <property type="entry name" value="SDR_fam"/>
</dbReference>
<keyword evidence="2" id="KW-0521">NADP</keyword>
<evidence type="ECO:0000256" key="4">
    <source>
        <dbReference type="SAM" id="MobiDB-lite"/>
    </source>
</evidence>
<gene>
    <name evidence="5" type="ORF">BJX63DRAFT_344196</name>
</gene>
<proteinExistence type="inferred from homology"/>
<dbReference type="EMBL" id="JBFXLT010000083">
    <property type="protein sequence ID" value="KAL2809723.1"/>
    <property type="molecule type" value="Genomic_DNA"/>
</dbReference>
<dbReference type="PRINTS" id="PR00081">
    <property type="entry name" value="GDHRDH"/>
</dbReference>
<keyword evidence="3" id="KW-0560">Oxidoreductase</keyword>
<sequence>MAGHPIETAQHFVRGNTELPAPPEPLSMFPLRGKTAIVTGAGAGIGLAVANGLAEAGANVALWYNTNTSAPERAQEIAAKYGVQAITYQVDITDAEAVKQAVDQCVNDFNGRLDVFVATASIPWTQAPSIKGPLAHTPYSDVVDIDLNGTYYCAKYAASYWRKQKEEGVDLNGNKLEDFTNGSFVATVSMSGRHIANLPQFQAAYNAAKSSVIHLCKSLAIEWVKFARANSVSPSYIATEVSNSVPGEAKNLWRDKIPMDHEGCTERLKETYLYLASDASSGIAGADFVVDGDYCVS</sequence>